<evidence type="ECO:0000313" key="3">
    <source>
        <dbReference type="Proteomes" id="UP000823661"/>
    </source>
</evidence>
<dbReference type="EMBL" id="JADIMI010000052">
    <property type="protein sequence ID" value="MBO8452312.1"/>
    <property type="molecule type" value="Genomic_DNA"/>
</dbReference>
<accession>A0A9D9HIV0</accession>
<gene>
    <name evidence="2" type="ORF">IAC06_05455</name>
</gene>
<feature type="compositionally biased region" description="Basic residues" evidence="1">
    <location>
        <begin position="96"/>
        <end position="105"/>
    </location>
</feature>
<reference evidence="2" key="2">
    <citation type="journal article" date="2021" name="PeerJ">
        <title>Extensive microbial diversity within the chicken gut microbiome revealed by metagenomics and culture.</title>
        <authorList>
            <person name="Gilroy R."/>
            <person name="Ravi A."/>
            <person name="Getino M."/>
            <person name="Pursley I."/>
            <person name="Horton D.L."/>
            <person name="Alikhan N.F."/>
            <person name="Baker D."/>
            <person name="Gharbi K."/>
            <person name="Hall N."/>
            <person name="Watson M."/>
            <person name="Adriaenssens E.M."/>
            <person name="Foster-Nyarko E."/>
            <person name="Jarju S."/>
            <person name="Secka A."/>
            <person name="Antonio M."/>
            <person name="Oren A."/>
            <person name="Chaudhuri R.R."/>
            <person name="La Ragione R."/>
            <person name="Hildebrand F."/>
            <person name="Pallen M.J."/>
        </authorList>
    </citation>
    <scope>NUCLEOTIDE SEQUENCE</scope>
    <source>
        <strain evidence="2">B1-20833</strain>
    </source>
</reference>
<organism evidence="2 3">
    <name type="scientific">Candidatus Cryptobacteroides intestinavium</name>
    <dbReference type="NCBI Taxonomy" id="2840766"/>
    <lineage>
        <taxon>Bacteria</taxon>
        <taxon>Pseudomonadati</taxon>
        <taxon>Bacteroidota</taxon>
        <taxon>Bacteroidia</taxon>
        <taxon>Bacteroidales</taxon>
        <taxon>Candidatus Cryptobacteroides</taxon>
    </lineage>
</organism>
<evidence type="ECO:0000313" key="2">
    <source>
        <dbReference type="EMBL" id="MBO8452312.1"/>
    </source>
</evidence>
<proteinExistence type="predicted"/>
<comment type="caution">
    <text evidence="2">The sequence shown here is derived from an EMBL/GenBank/DDBJ whole genome shotgun (WGS) entry which is preliminary data.</text>
</comment>
<feature type="region of interest" description="Disordered" evidence="1">
    <location>
        <begin position="95"/>
        <end position="121"/>
    </location>
</feature>
<reference evidence="2" key="1">
    <citation type="submission" date="2020-10" db="EMBL/GenBank/DDBJ databases">
        <authorList>
            <person name="Gilroy R."/>
        </authorList>
    </citation>
    <scope>NUCLEOTIDE SEQUENCE</scope>
    <source>
        <strain evidence="2">B1-20833</strain>
    </source>
</reference>
<protein>
    <submittedName>
        <fullName evidence="2">Uncharacterized protein</fullName>
    </submittedName>
</protein>
<name>A0A9D9HIV0_9BACT</name>
<dbReference type="Proteomes" id="UP000823661">
    <property type="component" value="Unassembled WGS sequence"/>
</dbReference>
<dbReference type="AlphaFoldDB" id="A0A9D9HIV0"/>
<sequence>MDYKKLMFAVRCPQKSAGTLILCGSTLSKGAKHIGVLNEAKNLAWQADIMNRGGASDPSLTLRMTKGTVRMTKGTVRRTKGTLRMTKGTLRMTKGTVRRTKGRSRGQRDVRSYPLTSYFVQ</sequence>
<evidence type="ECO:0000256" key="1">
    <source>
        <dbReference type="SAM" id="MobiDB-lite"/>
    </source>
</evidence>